<reference evidence="8 9" key="1">
    <citation type="submission" date="2017-09" db="EMBL/GenBank/DDBJ databases">
        <title>Depth-based differentiation of microbial function through sediment-hosted aquifers and enrichment of novel symbionts in the deep terrestrial subsurface.</title>
        <authorList>
            <person name="Probst A.J."/>
            <person name="Ladd B."/>
            <person name="Jarett J.K."/>
            <person name="Geller-Mcgrath D.E."/>
            <person name="Sieber C.M."/>
            <person name="Emerson J.B."/>
            <person name="Anantharaman K."/>
            <person name="Thomas B.C."/>
            <person name="Malmstrom R."/>
            <person name="Stieglmeier M."/>
            <person name="Klingl A."/>
            <person name="Woyke T."/>
            <person name="Ryan C.M."/>
            <person name="Banfield J.F."/>
        </authorList>
    </citation>
    <scope>NUCLEOTIDE SEQUENCE [LARGE SCALE GENOMIC DNA]</scope>
    <source>
        <strain evidence="8">CG11_big_fil_rev_8_21_14_0_20_44_10</strain>
    </source>
</reference>
<dbReference type="EC" id="3.1.-.-" evidence="7"/>
<keyword evidence="6 7" id="KW-0862">Zinc</keyword>
<dbReference type="GO" id="GO:0004521">
    <property type="term" value="F:RNA endonuclease activity"/>
    <property type="evidence" value="ECO:0007669"/>
    <property type="project" value="UniProtKB-UniRule"/>
</dbReference>
<keyword evidence="5 7" id="KW-0378">Hydrolase</keyword>
<organism evidence="8 9">
    <name type="scientific">Candidatus Portnoybacteria bacterium CG11_big_fil_rev_8_21_14_0_20_44_10</name>
    <dbReference type="NCBI Taxonomy" id="1974818"/>
    <lineage>
        <taxon>Bacteria</taxon>
        <taxon>Candidatus Portnoyibacteriota</taxon>
    </lineage>
</organism>
<comment type="cofactor">
    <cofactor evidence="7">
        <name>Zn(2+)</name>
        <dbReference type="ChEBI" id="CHEBI:29105"/>
    </cofactor>
    <text evidence="7">Binds 1 zinc ion.</text>
</comment>
<evidence type="ECO:0000256" key="6">
    <source>
        <dbReference type="ARBA" id="ARBA00022833"/>
    </source>
</evidence>
<evidence type="ECO:0000313" key="8">
    <source>
        <dbReference type="EMBL" id="PIQ73974.1"/>
    </source>
</evidence>
<dbReference type="GO" id="GO:0005737">
    <property type="term" value="C:cytoplasm"/>
    <property type="evidence" value="ECO:0007669"/>
    <property type="project" value="UniProtKB-SubCell"/>
</dbReference>
<comment type="similarity">
    <text evidence="1 7">Belongs to the endoribonuclease YbeY family.</text>
</comment>
<proteinExistence type="inferred from homology"/>
<dbReference type="Proteomes" id="UP000231550">
    <property type="component" value="Unassembled WGS sequence"/>
</dbReference>
<keyword evidence="4 7" id="KW-0255">Endonuclease</keyword>
<dbReference type="InterPro" id="IPR020549">
    <property type="entry name" value="YbeY_CS"/>
</dbReference>
<keyword evidence="7" id="KW-0690">Ribosome biogenesis</keyword>
<comment type="function">
    <text evidence="7">Single strand-specific metallo-endoribonuclease involved in late-stage 70S ribosome quality control and in maturation of the 3' terminus of the 16S rRNA.</text>
</comment>
<dbReference type="Gene3D" id="3.40.390.30">
    <property type="entry name" value="Metalloproteases ('zincins'), catalytic domain"/>
    <property type="match status" value="1"/>
</dbReference>
<keyword evidence="2 7" id="KW-0540">Nuclease</keyword>
<accession>A0A2H0KRD6</accession>
<dbReference type="GO" id="GO:0006364">
    <property type="term" value="P:rRNA processing"/>
    <property type="evidence" value="ECO:0007669"/>
    <property type="project" value="UniProtKB-UniRule"/>
</dbReference>
<name>A0A2H0KRD6_9BACT</name>
<dbReference type="InterPro" id="IPR023091">
    <property type="entry name" value="MetalPrtase_cat_dom_sf_prd"/>
</dbReference>
<dbReference type="HAMAP" id="MF_00009">
    <property type="entry name" value="Endoribonucl_YbeY"/>
    <property type="match status" value="1"/>
</dbReference>
<dbReference type="InterPro" id="IPR002036">
    <property type="entry name" value="YbeY"/>
</dbReference>
<dbReference type="PANTHER" id="PTHR46986:SF1">
    <property type="entry name" value="ENDORIBONUCLEASE YBEY, CHLOROPLASTIC"/>
    <property type="match status" value="1"/>
</dbReference>
<dbReference type="SUPFAM" id="SSF55486">
    <property type="entry name" value="Metalloproteases ('zincins'), catalytic domain"/>
    <property type="match status" value="1"/>
</dbReference>
<dbReference type="AlphaFoldDB" id="A0A2H0KRD6"/>
<keyword evidence="3 7" id="KW-0479">Metal-binding</keyword>
<feature type="binding site" evidence="7">
    <location>
        <position position="118"/>
    </location>
    <ligand>
        <name>Zn(2+)</name>
        <dbReference type="ChEBI" id="CHEBI:29105"/>
        <note>catalytic</note>
    </ligand>
</feature>
<keyword evidence="7" id="KW-0698">rRNA processing</keyword>
<keyword evidence="7" id="KW-0963">Cytoplasm</keyword>
<feature type="binding site" evidence="7">
    <location>
        <position position="108"/>
    </location>
    <ligand>
        <name>Zn(2+)</name>
        <dbReference type="ChEBI" id="CHEBI:29105"/>
        <note>catalytic</note>
    </ligand>
</feature>
<evidence type="ECO:0000256" key="1">
    <source>
        <dbReference type="ARBA" id="ARBA00010875"/>
    </source>
</evidence>
<feature type="binding site" evidence="7">
    <location>
        <position position="112"/>
    </location>
    <ligand>
        <name>Zn(2+)</name>
        <dbReference type="ChEBI" id="CHEBI:29105"/>
        <note>catalytic</note>
    </ligand>
</feature>
<evidence type="ECO:0000256" key="3">
    <source>
        <dbReference type="ARBA" id="ARBA00022723"/>
    </source>
</evidence>
<dbReference type="Pfam" id="PF02130">
    <property type="entry name" value="YbeY"/>
    <property type="match status" value="1"/>
</dbReference>
<evidence type="ECO:0000256" key="2">
    <source>
        <dbReference type="ARBA" id="ARBA00022722"/>
    </source>
</evidence>
<evidence type="ECO:0000313" key="9">
    <source>
        <dbReference type="Proteomes" id="UP000231550"/>
    </source>
</evidence>
<dbReference type="GO" id="GO:0008270">
    <property type="term" value="F:zinc ion binding"/>
    <property type="evidence" value="ECO:0007669"/>
    <property type="project" value="UniProtKB-UniRule"/>
</dbReference>
<protein>
    <recommendedName>
        <fullName evidence="7">Endoribonuclease YbeY</fullName>
        <ecNumber evidence="7">3.1.-.-</ecNumber>
    </recommendedName>
</protein>
<dbReference type="PROSITE" id="PS01306">
    <property type="entry name" value="UPF0054"/>
    <property type="match status" value="1"/>
</dbReference>
<comment type="subcellular location">
    <subcellularLocation>
        <location evidence="7">Cytoplasm</location>
    </subcellularLocation>
</comment>
<dbReference type="GO" id="GO:0004222">
    <property type="term" value="F:metalloendopeptidase activity"/>
    <property type="evidence" value="ECO:0007669"/>
    <property type="project" value="InterPro"/>
</dbReference>
<evidence type="ECO:0000256" key="4">
    <source>
        <dbReference type="ARBA" id="ARBA00022759"/>
    </source>
</evidence>
<comment type="caution">
    <text evidence="8">The sequence shown here is derived from an EMBL/GenBank/DDBJ whole genome shotgun (WGS) entry which is preliminary data.</text>
</comment>
<evidence type="ECO:0000256" key="5">
    <source>
        <dbReference type="ARBA" id="ARBA00022801"/>
    </source>
</evidence>
<dbReference type="PANTHER" id="PTHR46986">
    <property type="entry name" value="ENDORIBONUCLEASE YBEY, CHLOROPLASTIC"/>
    <property type="match status" value="1"/>
</dbReference>
<gene>
    <name evidence="7 8" type="primary">ybeY</name>
    <name evidence="8" type="ORF">COV85_04650</name>
</gene>
<dbReference type="EMBL" id="PCVN01000125">
    <property type="protein sequence ID" value="PIQ73974.1"/>
    <property type="molecule type" value="Genomic_DNA"/>
</dbReference>
<dbReference type="NCBIfam" id="TIGR00043">
    <property type="entry name" value="rRNA maturation RNase YbeY"/>
    <property type="match status" value="1"/>
</dbReference>
<sequence>MSIEIVDLTKSRIDKKYFQKSGEIVLRKLKAVAENEVSLVFIGDARMRALNKKYRGIDKTTDVLSFFYGGDGPRDILGEIVISVPRARKQAKEQSYPLRRELLALFLHGILHLVGYEDETERGYKKMVEKQEEILRSLNF</sequence>
<evidence type="ECO:0000256" key="7">
    <source>
        <dbReference type="HAMAP-Rule" id="MF_00009"/>
    </source>
</evidence>